<reference evidence="8 9" key="1">
    <citation type="submission" date="2017-08" db="EMBL/GenBank/DDBJ databases">
        <title>Reclassification of Bisgaard taxon 37 and 44.</title>
        <authorList>
            <person name="Christensen H."/>
        </authorList>
    </citation>
    <scope>NUCLEOTIDE SEQUENCE [LARGE SCALE GENOMIC DNA]</scope>
    <source>
        <strain evidence="8 9">B96_4</strain>
    </source>
</reference>
<keyword evidence="7" id="KW-1015">Disulfide bond</keyword>
<gene>
    <name evidence="8" type="ORF">CJP74_07810</name>
</gene>
<evidence type="ECO:0000313" key="9">
    <source>
        <dbReference type="Proteomes" id="UP000266258"/>
    </source>
</evidence>
<comment type="similarity">
    <text evidence="1">Belongs to the tannase family.</text>
</comment>
<dbReference type="Pfam" id="PF07519">
    <property type="entry name" value="Tannase"/>
    <property type="match status" value="1"/>
</dbReference>
<keyword evidence="6" id="KW-0106">Calcium</keyword>
<dbReference type="GO" id="GO:0046872">
    <property type="term" value="F:metal ion binding"/>
    <property type="evidence" value="ECO:0007669"/>
    <property type="project" value="UniProtKB-KW"/>
</dbReference>
<evidence type="ECO:0000313" key="8">
    <source>
        <dbReference type="EMBL" id="RIY31235.1"/>
    </source>
</evidence>
<dbReference type="InterPro" id="IPR011118">
    <property type="entry name" value="Tannase/feruloyl_esterase"/>
</dbReference>
<protein>
    <submittedName>
        <fullName evidence="8">Tannase/feruloyl esterase family alpha/beta hydrolase</fullName>
    </submittedName>
</protein>
<name>A0A3A1Y0X4_9GAMM</name>
<comment type="caution">
    <text evidence="8">The sequence shown here is derived from an EMBL/GenBank/DDBJ whole genome shotgun (WGS) entry which is preliminary data.</text>
</comment>
<dbReference type="Proteomes" id="UP000266258">
    <property type="component" value="Unassembled WGS sequence"/>
</dbReference>
<dbReference type="GO" id="GO:0052689">
    <property type="term" value="F:carboxylic ester hydrolase activity"/>
    <property type="evidence" value="ECO:0007669"/>
    <property type="project" value="UniProtKB-KW"/>
</dbReference>
<keyword evidence="4" id="KW-0732">Signal</keyword>
<dbReference type="InterPro" id="IPR029058">
    <property type="entry name" value="AB_hydrolase_fold"/>
</dbReference>
<evidence type="ECO:0000256" key="2">
    <source>
        <dbReference type="ARBA" id="ARBA00022487"/>
    </source>
</evidence>
<evidence type="ECO:0000256" key="3">
    <source>
        <dbReference type="ARBA" id="ARBA00022723"/>
    </source>
</evidence>
<evidence type="ECO:0000256" key="6">
    <source>
        <dbReference type="ARBA" id="ARBA00022837"/>
    </source>
</evidence>
<keyword evidence="9" id="KW-1185">Reference proteome</keyword>
<proteinExistence type="inferred from homology"/>
<dbReference type="PANTHER" id="PTHR33938">
    <property type="entry name" value="FERULOYL ESTERASE B-RELATED"/>
    <property type="match status" value="1"/>
</dbReference>
<dbReference type="SUPFAM" id="SSF53474">
    <property type="entry name" value="alpha/beta-Hydrolases"/>
    <property type="match status" value="1"/>
</dbReference>
<evidence type="ECO:0000256" key="1">
    <source>
        <dbReference type="ARBA" id="ARBA00006249"/>
    </source>
</evidence>
<dbReference type="Gene3D" id="3.40.50.1820">
    <property type="entry name" value="alpha/beta hydrolase"/>
    <property type="match status" value="1"/>
</dbReference>
<keyword evidence="3" id="KW-0479">Metal-binding</keyword>
<dbReference type="OrthoDB" id="7197884at2"/>
<evidence type="ECO:0000256" key="7">
    <source>
        <dbReference type="ARBA" id="ARBA00023157"/>
    </source>
</evidence>
<dbReference type="EMBL" id="NRJH01000085">
    <property type="protein sequence ID" value="RIY31235.1"/>
    <property type="molecule type" value="Genomic_DNA"/>
</dbReference>
<evidence type="ECO:0000256" key="4">
    <source>
        <dbReference type="ARBA" id="ARBA00022729"/>
    </source>
</evidence>
<keyword evidence="5 8" id="KW-0378">Hydrolase</keyword>
<dbReference type="AlphaFoldDB" id="A0A3A1Y0X4"/>
<evidence type="ECO:0000256" key="5">
    <source>
        <dbReference type="ARBA" id="ARBA00022801"/>
    </source>
</evidence>
<accession>A0A3A1Y0X4</accession>
<keyword evidence="2" id="KW-0719">Serine esterase</keyword>
<organism evidence="8 9">
    <name type="scientific">Psittacicella melopsittaci</name>
    <dbReference type="NCBI Taxonomy" id="2028576"/>
    <lineage>
        <taxon>Bacteria</taxon>
        <taxon>Pseudomonadati</taxon>
        <taxon>Pseudomonadota</taxon>
        <taxon>Gammaproteobacteria</taxon>
        <taxon>Pasteurellales</taxon>
        <taxon>Psittacicellaceae</taxon>
        <taxon>Psittacicella</taxon>
    </lineage>
</organism>
<dbReference type="PANTHER" id="PTHR33938:SF15">
    <property type="entry name" value="FERULOYL ESTERASE B-RELATED"/>
    <property type="match status" value="1"/>
</dbReference>
<sequence length="543" mass="58311">MSGILFSSLASATNPINTLTATPKLPEKQTATPTLKLSACQALEQINLGDKVKITAVTFNATGLIPADPMSAFTGGQAKDQQVAPHCVVTGIIEERTGADGKPYGTKFELRLPTNWNNAFLFQGGGGVDGFVAPAIGSVPINTANATPALERGYAVVSMDGGHPTPTPDFGLDQQARLDFAYQAIGKVVNVAKTIIQQVYGQRPQQSYFMGCSNGGREAMIALQRYPTEFNGIVAVNAGFRLSRAAVAQQWDYQQFLKAAPTNAAGEKTLSNALTQNDLDQVRNTILKQCDAKDGIADGIVNAWENCNIDPNSLPLSKEQIAALRAVMDGAKTSQGQQIYAGWYWDTGINQDGWRMWKLGNSQTAQANALSLTLGAGSLLYYFMTPAQPDFDISKFDFDKDVARVYQTGYLNDAVSTDLSTFFAQGGKLIVVTGASDPVFSAKDQVEWYQQMLADTPAGKDSSRLFVLPGMNHCGGGNGLDDVDPLTALENWQANPSVAPEQILGRGRNYPGKEMPVCAYPNVAYYNGGDANKATSYTCRIIK</sequence>